<organism evidence="2 3">
    <name type="scientific">Marinomonas mediterranea (strain ATCC 700492 / JCM 21426 / NBRC 103028 / MMB-1)</name>
    <dbReference type="NCBI Taxonomy" id="717774"/>
    <lineage>
        <taxon>Bacteria</taxon>
        <taxon>Pseudomonadati</taxon>
        <taxon>Pseudomonadota</taxon>
        <taxon>Gammaproteobacteria</taxon>
        <taxon>Oceanospirillales</taxon>
        <taxon>Oceanospirillaceae</taxon>
        <taxon>Marinomonas</taxon>
    </lineage>
</organism>
<keyword evidence="3" id="KW-1185">Reference proteome</keyword>
<gene>
    <name evidence="2" type="ordered locus">Marme_4079</name>
</gene>
<dbReference type="KEGG" id="mme:Marme_4079"/>
<feature type="domain" description="A-factor biosynthesis hotdog" evidence="1">
    <location>
        <begin position="78"/>
        <end position="194"/>
    </location>
</feature>
<accession>F2K068</accession>
<evidence type="ECO:0000259" key="1">
    <source>
        <dbReference type="Pfam" id="PF03756"/>
    </source>
</evidence>
<dbReference type="eggNOG" id="ENOG5030SRQ">
    <property type="taxonomic scope" value="Bacteria"/>
</dbReference>
<evidence type="ECO:0000313" key="2">
    <source>
        <dbReference type="EMBL" id="ADZ93282.1"/>
    </source>
</evidence>
<evidence type="ECO:0000313" key="3">
    <source>
        <dbReference type="Proteomes" id="UP000001062"/>
    </source>
</evidence>
<dbReference type="InterPro" id="IPR005509">
    <property type="entry name" value="AfsA_hotdog_dom"/>
</dbReference>
<dbReference type="PATRIC" id="fig|717774.3.peg.4214"/>
<dbReference type="EMBL" id="CP002583">
    <property type="protein sequence ID" value="ADZ93282.1"/>
    <property type="molecule type" value="Genomic_DNA"/>
</dbReference>
<proteinExistence type="predicted"/>
<protein>
    <recommendedName>
        <fullName evidence="1">A-factor biosynthesis hotdog domain-containing protein</fullName>
    </recommendedName>
</protein>
<dbReference type="AlphaFoldDB" id="F2K068"/>
<sequence>MKKIFVVGDLFERFALNSDVMTLTNFIQSHKKNQLIRENSYWVGQGVNQDDLFNLSQSYPELFELLQGTSYIEKDKSLVHKQKAENCHLGMVEQLSEQRYRIPVLIDQHCAELSDHITGEHINGTILMEAVRQACIAVTEKYFIKDQQAVYFILKEMKCEYTSFLFPLPITMDYQITQSEIKSAHQTEFEVVAQLYHVSSQPACKINAKFSTYEKNMMSQLEKGMAQASPELFID</sequence>
<reference evidence="2 3" key="1">
    <citation type="journal article" date="2012" name="Stand. Genomic Sci.">
        <title>Complete genome sequence of the melanogenic marine bacterium Marinomonas mediterranea type strain (MMB-1(T)).</title>
        <authorList>
            <person name="Lucas-Elio P."/>
            <person name="Goodwin L."/>
            <person name="Woyke T."/>
            <person name="Pitluck S."/>
            <person name="Nolan M."/>
            <person name="Kyrpides N.C."/>
            <person name="Detter J.C."/>
            <person name="Copeland A."/>
            <person name="Teshima H."/>
            <person name="Bruce D."/>
            <person name="Detter C."/>
            <person name="Tapia R."/>
            <person name="Han S."/>
            <person name="Land M.L."/>
            <person name="Ivanova N."/>
            <person name="Mikhailova N."/>
            <person name="Johnston A.W."/>
            <person name="Sanchez-Amat A."/>
        </authorList>
    </citation>
    <scope>NUCLEOTIDE SEQUENCE [LARGE SCALE GENOMIC DNA]</scope>
    <source>
        <strain evidence="3">ATCC 700492 / JCM 21426 / NBRC 103028 / MMB-1</strain>
    </source>
</reference>
<dbReference type="STRING" id="717774.Marme_4079"/>
<dbReference type="RefSeq" id="WP_013663184.1">
    <property type="nucleotide sequence ID" value="NC_015276.1"/>
</dbReference>
<dbReference type="Proteomes" id="UP000001062">
    <property type="component" value="Chromosome"/>
</dbReference>
<dbReference type="HOGENOM" id="CLU_090339_0_0_6"/>
<dbReference type="Pfam" id="PF03756">
    <property type="entry name" value="AfsA"/>
    <property type="match status" value="1"/>
</dbReference>
<name>F2K068_MARM1</name>